<proteinExistence type="predicted"/>
<dbReference type="PROSITE" id="PS51257">
    <property type="entry name" value="PROKAR_LIPOPROTEIN"/>
    <property type="match status" value="1"/>
</dbReference>
<dbReference type="InterPro" id="IPR000871">
    <property type="entry name" value="Beta-lactam_class-A"/>
</dbReference>
<dbReference type="SUPFAM" id="SSF56601">
    <property type="entry name" value="beta-lactamase/transpeptidase-like"/>
    <property type="match status" value="1"/>
</dbReference>
<gene>
    <name evidence="3" type="ORF">GCM10025790_28200</name>
</gene>
<accession>A0ABP9G4H7</accession>
<feature type="compositionally biased region" description="Pro residues" evidence="1">
    <location>
        <begin position="188"/>
        <end position="197"/>
    </location>
</feature>
<dbReference type="Pfam" id="PF13354">
    <property type="entry name" value="Beta-lactamase2"/>
    <property type="match status" value="1"/>
</dbReference>
<evidence type="ECO:0000256" key="1">
    <source>
        <dbReference type="SAM" id="MobiDB-lite"/>
    </source>
</evidence>
<protein>
    <recommendedName>
        <fullName evidence="2">Beta-lactamase class A catalytic domain-containing protein</fullName>
    </recommendedName>
</protein>
<dbReference type="InterPro" id="IPR012338">
    <property type="entry name" value="Beta-lactam/transpept-like"/>
</dbReference>
<feature type="compositionally biased region" description="Basic and acidic residues" evidence="1">
    <location>
        <begin position="125"/>
        <end position="135"/>
    </location>
</feature>
<dbReference type="PANTHER" id="PTHR35333:SF4">
    <property type="entry name" value="SLR0121 PROTEIN"/>
    <property type="match status" value="1"/>
</dbReference>
<dbReference type="RefSeq" id="WP_345478614.1">
    <property type="nucleotide sequence ID" value="NZ_BAABLW010000007.1"/>
</dbReference>
<evidence type="ECO:0000313" key="3">
    <source>
        <dbReference type="EMBL" id="GAA4928179.1"/>
    </source>
</evidence>
<keyword evidence="4" id="KW-1185">Reference proteome</keyword>
<evidence type="ECO:0000259" key="2">
    <source>
        <dbReference type="Pfam" id="PF13354"/>
    </source>
</evidence>
<dbReference type="InterPro" id="IPR045155">
    <property type="entry name" value="Beta-lactam_cat"/>
</dbReference>
<name>A0ABP9G4H7_9MICC</name>
<feature type="compositionally biased region" description="Basic and acidic residues" evidence="1">
    <location>
        <begin position="142"/>
        <end position="168"/>
    </location>
</feature>
<feature type="compositionally biased region" description="Low complexity" evidence="1">
    <location>
        <begin position="43"/>
        <end position="76"/>
    </location>
</feature>
<organism evidence="3 4">
    <name type="scientific">Nesterenkonia rhizosphaerae</name>
    <dbReference type="NCBI Taxonomy" id="1348272"/>
    <lineage>
        <taxon>Bacteria</taxon>
        <taxon>Bacillati</taxon>
        <taxon>Actinomycetota</taxon>
        <taxon>Actinomycetes</taxon>
        <taxon>Micrococcales</taxon>
        <taxon>Micrococcaceae</taxon>
        <taxon>Nesterenkonia</taxon>
    </lineage>
</organism>
<sequence length="430" mass="45023">MPGKSVAGALTAALLITGCTPPAESSAAFGAPLSAEPAVLTVSQQSPSPDSAAATSPEELSARAAASSLAARLSASYQGAQPQSASATSEHARTVTNPQRGFTDRVLPRNEVRSFAASLAQAHHTAQEEAARQEAEAAEQARQQREAEERAERERTQQERAEQQRAEAEAQTQESAAEQARQAEPVPTAEPTPPPSFSEPTVFSGDLSAYLAQLAASYPGQISISLVEVGGQGRRASVGGDTRYTTASTYKLYLAYSILRRVEAGSLSWDEPVTGGRNVAQCFQDMIVLSDNPCPEVLGPKLGWPSIYDDARAAGATGTGPGEGNSGIKTTTDDLTALLLRLESGQLNMSGGSHDRLRNALGANIHRQGIPAGSTGQVLNKPGFINGYLHDAAIVRHPGGSYVISIMSQGSSWDALAGITRDVETALGYR</sequence>
<dbReference type="Gene3D" id="3.40.710.10">
    <property type="entry name" value="DD-peptidase/beta-lactamase superfamily"/>
    <property type="match status" value="1"/>
</dbReference>
<feature type="domain" description="Beta-lactamase class A catalytic" evidence="2">
    <location>
        <begin position="232"/>
        <end position="407"/>
    </location>
</feature>
<dbReference type="Proteomes" id="UP001500368">
    <property type="component" value="Unassembled WGS sequence"/>
</dbReference>
<feature type="compositionally biased region" description="Low complexity" evidence="1">
    <location>
        <begin position="169"/>
        <end position="187"/>
    </location>
</feature>
<feature type="compositionally biased region" description="Polar residues" evidence="1">
    <location>
        <begin position="77"/>
        <end position="100"/>
    </location>
</feature>
<evidence type="ECO:0000313" key="4">
    <source>
        <dbReference type="Proteomes" id="UP001500368"/>
    </source>
</evidence>
<dbReference type="PANTHER" id="PTHR35333">
    <property type="entry name" value="BETA-LACTAMASE"/>
    <property type="match status" value="1"/>
</dbReference>
<reference evidence="4" key="1">
    <citation type="journal article" date="2019" name="Int. J. Syst. Evol. Microbiol.">
        <title>The Global Catalogue of Microorganisms (GCM) 10K type strain sequencing project: providing services to taxonomists for standard genome sequencing and annotation.</title>
        <authorList>
            <consortium name="The Broad Institute Genomics Platform"/>
            <consortium name="The Broad Institute Genome Sequencing Center for Infectious Disease"/>
            <person name="Wu L."/>
            <person name="Ma J."/>
        </authorList>
    </citation>
    <scope>NUCLEOTIDE SEQUENCE [LARGE SCALE GENOMIC DNA]</scope>
    <source>
        <strain evidence="4">JCM 19129</strain>
    </source>
</reference>
<feature type="compositionally biased region" description="Basic and acidic residues" evidence="1">
    <location>
        <begin position="102"/>
        <end position="112"/>
    </location>
</feature>
<dbReference type="EMBL" id="BAABLW010000007">
    <property type="protein sequence ID" value="GAA4928179.1"/>
    <property type="molecule type" value="Genomic_DNA"/>
</dbReference>
<feature type="region of interest" description="Disordered" evidence="1">
    <location>
        <begin position="41"/>
        <end position="201"/>
    </location>
</feature>
<comment type="caution">
    <text evidence="3">The sequence shown here is derived from an EMBL/GenBank/DDBJ whole genome shotgun (WGS) entry which is preliminary data.</text>
</comment>